<dbReference type="EMBL" id="CP002558">
    <property type="protein sequence ID" value="AEB28569.1"/>
    <property type="molecule type" value="Genomic_DNA"/>
</dbReference>
<protein>
    <submittedName>
        <fullName evidence="1">Uncharacterized protein</fullName>
    </submittedName>
</protein>
<reference evidence="2" key="1">
    <citation type="journal article" date="2011" name="Appl. Environ. Microbiol.">
        <title>Common ancestry and novel genetic traits of Francisella novicida-like isolates from North America and Australia as revealed by comparative genomic analyses.</title>
        <authorList>
            <person name="Siddaramappa S."/>
            <person name="Challacombe J.F."/>
            <person name="Petersen J.M."/>
            <person name="Pillai S."/>
            <person name="Hogg G."/>
            <person name="Kuske C.R."/>
        </authorList>
    </citation>
    <scope>NUCLEOTIDE SEQUENCE [LARGE SCALE GENOMIC DNA]</scope>
    <source>
        <strain evidence="2">3523</strain>
    </source>
</reference>
<evidence type="ECO:0000313" key="2">
    <source>
        <dbReference type="Proteomes" id="UP000008303"/>
    </source>
</evidence>
<dbReference type="Gene3D" id="1.10.238.160">
    <property type="match status" value="1"/>
</dbReference>
<gene>
    <name evidence="1" type="ordered locus">FN3523_0712</name>
</gene>
<dbReference type="Pfam" id="PF05930">
    <property type="entry name" value="Phage_AlpA"/>
    <property type="match status" value="1"/>
</dbReference>
<proteinExistence type="predicted"/>
<name>F4BK75_9GAMM</name>
<dbReference type="AlphaFoldDB" id="F4BK75"/>
<dbReference type="HOGENOM" id="CLU_140176_15_4_6"/>
<dbReference type="PATRIC" id="fig|676032.3.peg.715"/>
<accession>F4BK75</accession>
<dbReference type="Proteomes" id="UP000008303">
    <property type="component" value="Chromosome"/>
</dbReference>
<organism evidence="1 2">
    <name type="scientific">Francisella hispaniensis</name>
    <dbReference type="NCBI Taxonomy" id="622488"/>
    <lineage>
        <taxon>Bacteria</taxon>
        <taxon>Pseudomonadati</taxon>
        <taxon>Pseudomonadota</taxon>
        <taxon>Gammaproteobacteria</taxon>
        <taxon>Thiotrichales</taxon>
        <taxon>Francisellaceae</taxon>
        <taxon>Francisella</taxon>
    </lineage>
</organism>
<evidence type="ECO:0000313" key="1">
    <source>
        <dbReference type="EMBL" id="AEB28569.1"/>
    </source>
</evidence>
<dbReference type="InterPro" id="IPR010260">
    <property type="entry name" value="AlpA"/>
</dbReference>
<sequence length="79" mass="9386">MRLITMEEEYLRIDEVLKIIKKKKTTLYAYIARGDFPKPIKVFGNSMWLSSEVYEFMEGFVKERDNKESKNQNSKEGSK</sequence>
<dbReference type="KEGG" id="fcn:FN3523_0712"/>